<dbReference type="Gene3D" id="3.20.20.300">
    <property type="entry name" value="Glycoside hydrolase, family 3, N-terminal domain"/>
    <property type="match status" value="1"/>
</dbReference>
<dbReference type="Gene3D" id="2.60.40.10">
    <property type="entry name" value="Immunoglobulins"/>
    <property type="match status" value="1"/>
</dbReference>
<dbReference type="InterPro" id="IPR001764">
    <property type="entry name" value="Glyco_hydro_3_N"/>
</dbReference>
<dbReference type="SUPFAM" id="SSF51445">
    <property type="entry name" value="(Trans)glycosidases"/>
    <property type="match status" value="1"/>
</dbReference>
<dbReference type="AlphaFoldDB" id="S0FGI8"/>
<evidence type="ECO:0000313" key="5">
    <source>
        <dbReference type="Proteomes" id="UP000014155"/>
    </source>
</evidence>
<name>S0FGI8_RUMCE</name>
<dbReference type="Gene3D" id="3.40.50.1700">
    <property type="entry name" value="Glycoside hydrolase family 3 C-terminal domain"/>
    <property type="match status" value="1"/>
</dbReference>
<dbReference type="PANTHER" id="PTHR42715">
    <property type="entry name" value="BETA-GLUCOSIDASE"/>
    <property type="match status" value="1"/>
</dbReference>
<dbReference type="eggNOG" id="COG1472">
    <property type="taxonomic scope" value="Bacteria"/>
</dbReference>
<dbReference type="InterPro" id="IPR013783">
    <property type="entry name" value="Ig-like_fold"/>
</dbReference>
<dbReference type="Pfam" id="PF14310">
    <property type="entry name" value="Fn3-like"/>
    <property type="match status" value="1"/>
</dbReference>
<evidence type="ECO:0000256" key="2">
    <source>
        <dbReference type="ARBA" id="ARBA00022801"/>
    </source>
</evidence>
<evidence type="ECO:0000313" key="4">
    <source>
        <dbReference type="EMBL" id="EMS70590.1"/>
    </source>
</evidence>
<organism evidence="4 5">
    <name type="scientific">Ruminiclostridium cellobioparum subsp. termitidis CT1112</name>
    <dbReference type="NCBI Taxonomy" id="1195236"/>
    <lineage>
        <taxon>Bacteria</taxon>
        <taxon>Bacillati</taxon>
        <taxon>Bacillota</taxon>
        <taxon>Clostridia</taxon>
        <taxon>Eubacteriales</taxon>
        <taxon>Oscillospiraceae</taxon>
        <taxon>Ruminiclostridium</taxon>
    </lineage>
</organism>
<dbReference type="STRING" id="1195236.CTER_3694"/>
<dbReference type="PRINTS" id="PR00133">
    <property type="entry name" value="GLHYDRLASE3"/>
</dbReference>
<sequence>MKCNKEYRLGFTEKARTILSGLTLEEKVWLMSGQIKLQDELANIQKDPDNLHYNYFPYPAGGIEREELPPMLFCDGPRGVVCGNGKTTCFPVSMLRGASFDTELEERVGHAIGKEIRAFGGNLFGGVCINLPYNPGWGRSQETYGEESFHLGQMGSALVRGVQEEDVIACIKHYAFNQMENSRFKVSVECDRRSEREVYLAHFKDCIDAGAASVMSSYNLYKGTQCGHHNYLLNEVLKDEWGFDGFVMSDFYWGVKDTVEAANGGQDIEMAHTMYFGDKLVKAVKDGLVPEERINDAALRIIRTLLAFTSRHETAADQSVLACREHISLALESARKGITLLQNKDNVLPFNKKQVKNLLVLGALGELEPIGDHGSSWVRPPYVISPVQGLQMVSPETQIAYDRGDDLERAKALAGEADAVVFVVGYDHNDEGEFVSEDEAEGYTGTMGGDRRFSLGLHPNEIDLIKAVGPVNSNSAAVLFGGNMIMITEWKDCVSSILMAYYPGMEGGRAIAEILFGDVNPSGKLPFVLPYKESDLPKVEWDTTSQYYDYYHGYTKLEKEGVKPLLPYGFGMSYTTFSVSDASFGAEGNKVSASCRLKNAGNLEGTEVVQLYAGFRNSSVDRPAKVLRGFARVTLKPGEERHVSISCPVEKLCYFNEKTNQMELEHMEYELYIGTSSCDEDLVRGTVKL</sequence>
<dbReference type="SUPFAM" id="SSF52279">
    <property type="entry name" value="Beta-D-glucan exohydrolase, C-terminal domain"/>
    <property type="match status" value="1"/>
</dbReference>
<dbReference type="RefSeq" id="WP_004628194.1">
    <property type="nucleotide sequence ID" value="NZ_AORV01000052.1"/>
</dbReference>
<comment type="caution">
    <text evidence="4">The sequence shown here is derived from an EMBL/GenBank/DDBJ whole genome shotgun (WGS) entry which is preliminary data.</text>
</comment>
<proteinExistence type="inferred from homology"/>
<evidence type="ECO:0000259" key="3">
    <source>
        <dbReference type="SMART" id="SM01217"/>
    </source>
</evidence>
<reference evidence="4 5" key="1">
    <citation type="journal article" date="2013" name="Genome Announc.">
        <title>Draft Genome Sequence of the Cellulolytic, Mesophilic, Anaerobic Bacterium Clostridium termitidis Strain CT1112 (DSM 5398).</title>
        <authorList>
            <person name="Lal S."/>
            <person name="Ramachandran U."/>
            <person name="Zhang X."/>
            <person name="Munir R."/>
            <person name="Sparling R."/>
            <person name="Levin D.B."/>
        </authorList>
    </citation>
    <scope>NUCLEOTIDE SEQUENCE [LARGE SCALE GENOMIC DNA]</scope>
    <source>
        <strain evidence="4 5">CT1112</strain>
    </source>
</reference>
<dbReference type="InterPro" id="IPR050288">
    <property type="entry name" value="Cellulose_deg_GH3"/>
</dbReference>
<dbReference type="GO" id="GO:0009251">
    <property type="term" value="P:glucan catabolic process"/>
    <property type="evidence" value="ECO:0007669"/>
    <property type="project" value="TreeGrafter"/>
</dbReference>
<dbReference type="InterPro" id="IPR026891">
    <property type="entry name" value="Fn3-like"/>
</dbReference>
<accession>S0FGI8</accession>
<protein>
    <submittedName>
        <fullName evidence="4">Glycoside hydrolase</fullName>
        <ecNumber evidence="4">3.2.1.21</ecNumber>
    </submittedName>
</protein>
<dbReference type="PANTHER" id="PTHR42715:SF3">
    <property type="entry name" value="BETA-GLUCOSIDASE B-RELATED"/>
    <property type="match status" value="1"/>
</dbReference>
<dbReference type="PATRIC" id="fig|1195236.3.peg.3912"/>
<dbReference type="Pfam" id="PF00933">
    <property type="entry name" value="Glyco_hydro_3"/>
    <property type="match status" value="1"/>
</dbReference>
<dbReference type="InterPro" id="IPR017853">
    <property type="entry name" value="GH"/>
</dbReference>
<keyword evidence="5" id="KW-1185">Reference proteome</keyword>
<dbReference type="EMBL" id="AORV01000052">
    <property type="protein sequence ID" value="EMS70590.1"/>
    <property type="molecule type" value="Genomic_DNA"/>
</dbReference>
<dbReference type="InterPro" id="IPR036962">
    <property type="entry name" value="Glyco_hydro_3_N_sf"/>
</dbReference>
<dbReference type="Proteomes" id="UP000014155">
    <property type="component" value="Unassembled WGS sequence"/>
</dbReference>
<feature type="domain" description="Fibronectin type III-like" evidence="3">
    <location>
        <begin position="607"/>
        <end position="677"/>
    </location>
</feature>
<dbReference type="InterPro" id="IPR002772">
    <property type="entry name" value="Glyco_hydro_3_C"/>
</dbReference>
<dbReference type="EC" id="3.2.1.21" evidence="4"/>
<dbReference type="GO" id="GO:0008422">
    <property type="term" value="F:beta-glucosidase activity"/>
    <property type="evidence" value="ECO:0007669"/>
    <property type="project" value="UniProtKB-EC"/>
</dbReference>
<gene>
    <name evidence="4" type="ORF">CTER_3694</name>
</gene>
<dbReference type="Pfam" id="PF01915">
    <property type="entry name" value="Glyco_hydro_3_C"/>
    <property type="match status" value="1"/>
</dbReference>
<keyword evidence="4" id="KW-0326">Glycosidase</keyword>
<comment type="similarity">
    <text evidence="1">Belongs to the glycosyl hydrolase 3 family.</text>
</comment>
<dbReference type="SMART" id="SM01217">
    <property type="entry name" value="Fn3_like"/>
    <property type="match status" value="1"/>
</dbReference>
<evidence type="ECO:0000256" key="1">
    <source>
        <dbReference type="ARBA" id="ARBA00005336"/>
    </source>
</evidence>
<dbReference type="InterPro" id="IPR036881">
    <property type="entry name" value="Glyco_hydro_3_C_sf"/>
</dbReference>
<keyword evidence="2 4" id="KW-0378">Hydrolase</keyword>